<dbReference type="HOGENOM" id="CLU_1949615_0_0_1"/>
<dbReference type="AlphaFoldDB" id="A0A0C3CRD0"/>
<organism evidence="1 2">
    <name type="scientific">Piloderma croceum (strain F 1598)</name>
    <dbReference type="NCBI Taxonomy" id="765440"/>
    <lineage>
        <taxon>Eukaryota</taxon>
        <taxon>Fungi</taxon>
        <taxon>Dikarya</taxon>
        <taxon>Basidiomycota</taxon>
        <taxon>Agaricomycotina</taxon>
        <taxon>Agaricomycetes</taxon>
        <taxon>Agaricomycetidae</taxon>
        <taxon>Atheliales</taxon>
        <taxon>Atheliaceae</taxon>
        <taxon>Piloderma</taxon>
    </lineage>
</organism>
<dbReference type="EMBL" id="KN832970">
    <property type="protein sequence ID" value="KIM92212.1"/>
    <property type="molecule type" value="Genomic_DNA"/>
</dbReference>
<reference evidence="2" key="2">
    <citation type="submission" date="2015-01" db="EMBL/GenBank/DDBJ databases">
        <title>Evolutionary Origins and Diversification of the Mycorrhizal Mutualists.</title>
        <authorList>
            <consortium name="DOE Joint Genome Institute"/>
            <consortium name="Mycorrhizal Genomics Consortium"/>
            <person name="Kohler A."/>
            <person name="Kuo A."/>
            <person name="Nagy L.G."/>
            <person name="Floudas D."/>
            <person name="Copeland A."/>
            <person name="Barry K.W."/>
            <person name="Cichocki N."/>
            <person name="Veneault-Fourrey C."/>
            <person name="LaButti K."/>
            <person name="Lindquist E.A."/>
            <person name="Lipzen A."/>
            <person name="Lundell T."/>
            <person name="Morin E."/>
            <person name="Murat C."/>
            <person name="Riley R."/>
            <person name="Ohm R."/>
            <person name="Sun H."/>
            <person name="Tunlid A."/>
            <person name="Henrissat B."/>
            <person name="Grigoriev I.V."/>
            <person name="Hibbett D.S."/>
            <person name="Martin F."/>
        </authorList>
    </citation>
    <scope>NUCLEOTIDE SEQUENCE [LARGE SCALE GENOMIC DNA]</scope>
    <source>
        <strain evidence="2">F 1598</strain>
    </source>
</reference>
<dbReference type="InParanoid" id="A0A0C3CRD0"/>
<evidence type="ECO:0000313" key="2">
    <source>
        <dbReference type="Proteomes" id="UP000054166"/>
    </source>
</evidence>
<gene>
    <name evidence="1" type="ORF">PILCRDRAFT_115273</name>
</gene>
<dbReference type="Proteomes" id="UP000054166">
    <property type="component" value="Unassembled WGS sequence"/>
</dbReference>
<accession>A0A0C3CRD0</accession>
<reference evidence="1 2" key="1">
    <citation type="submission" date="2014-04" db="EMBL/GenBank/DDBJ databases">
        <authorList>
            <consortium name="DOE Joint Genome Institute"/>
            <person name="Kuo A."/>
            <person name="Tarkka M."/>
            <person name="Buscot F."/>
            <person name="Kohler A."/>
            <person name="Nagy L.G."/>
            <person name="Floudas D."/>
            <person name="Copeland A."/>
            <person name="Barry K.W."/>
            <person name="Cichocki N."/>
            <person name="Veneault-Fourrey C."/>
            <person name="LaButti K."/>
            <person name="Lindquist E.A."/>
            <person name="Lipzen A."/>
            <person name="Lundell T."/>
            <person name="Morin E."/>
            <person name="Murat C."/>
            <person name="Sun H."/>
            <person name="Tunlid A."/>
            <person name="Henrissat B."/>
            <person name="Grigoriev I.V."/>
            <person name="Hibbett D.S."/>
            <person name="Martin F."/>
            <person name="Nordberg H.P."/>
            <person name="Cantor M.N."/>
            <person name="Hua S.X."/>
        </authorList>
    </citation>
    <scope>NUCLEOTIDE SEQUENCE [LARGE SCALE GENOMIC DNA]</scope>
    <source>
        <strain evidence="1 2">F 1598</strain>
    </source>
</reference>
<sequence length="129" mass="14456">MIVRLVSDQFALDHIEIVTVTPASQHDAIPIVPIIAVPVIVGCVRINPTSFKLCNFWESSNESKFGILEVEASKRCCGHCSTSFLPPSLECTDLESLLHNDWIGVDEDEEQSKKMAEALYKILRPFLLR</sequence>
<name>A0A0C3CRD0_PILCF</name>
<evidence type="ECO:0000313" key="1">
    <source>
        <dbReference type="EMBL" id="KIM92212.1"/>
    </source>
</evidence>
<keyword evidence="2" id="KW-1185">Reference proteome</keyword>
<protein>
    <submittedName>
        <fullName evidence="1">Uncharacterized protein</fullName>
    </submittedName>
</protein>
<proteinExistence type="predicted"/>